<keyword evidence="10" id="KW-1185">Reference proteome</keyword>
<evidence type="ECO:0000259" key="8">
    <source>
        <dbReference type="Pfam" id="PF01578"/>
    </source>
</evidence>
<feature type="domain" description="Cytochrome c assembly protein" evidence="8">
    <location>
        <begin position="75"/>
        <end position="271"/>
    </location>
</feature>
<comment type="subcellular location">
    <subcellularLocation>
        <location evidence="1">Membrane</location>
        <topology evidence="1">Multi-pass membrane protein</topology>
    </subcellularLocation>
</comment>
<proteinExistence type="predicted"/>
<evidence type="ECO:0000256" key="5">
    <source>
        <dbReference type="ARBA" id="ARBA00023136"/>
    </source>
</evidence>
<keyword evidence="4 7" id="KW-1133">Transmembrane helix</keyword>
<dbReference type="Proteomes" id="UP001416858">
    <property type="component" value="Unassembled WGS sequence"/>
</dbReference>
<feature type="transmembrane region" description="Helical" evidence="7">
    <location>
        <begin position="76"/>
        <end position="93"/>
    </location>
</feature>
<comment type="caution">
    <text evidence="9">The sequence shown here is derived from an EMBL/GenBank/DDBJ whole genome shotgun (WGS) entry which is preliminary data.</text>
</comment>
<dbReference type="EMBL" id="BAABRO010000005">
    <property type="protein sequence ID" value="GAA5507540.1"/>
    <property type="molecule type" value="Genomic_DNA"/>
</dbReference>
<gene>
    <name evidence="9" type="ORF">Rcae01_02996</name>
</gene>
<evidence type="ECO:0000256" key="2">
    <source>
        <dbReference type="ARBA" id="ARBA00022692"/>
    </source>
</evidence>
<evidence type="ECO:0000313" key="9">
    <source>
        <dbReference type="EMBL" id="GAA5507540.1"/>
    </source>
</evidence>
<feature type="region of interest" description="Disordered" evidence="6">
    <location>
        <begin position="274"/>
        <end position="324"/>
    </location>
</feature>
<evidence type="ECO:0000256" key="1">
    <source>
        <dbReference type="ARBA" id="ARBA00004141"/>
    </source>
</evidence>
<dbReference type="InterPro" id="IPR045062">
    <property type="entry name" value="Cyt_c_biogenesis_CcsA/CcmC"/>
</dbReference>
<sequence length="324" mass="35099">MLAILSKITVTCFFASYIVVLVLELLRLLGKIPGRGLLVIVMMSLGLFAHTTYLVLRTMDVVGRGDRGLMASWSEWSLLLALGMAICFLIFYLRRPDTIISFYFLPVILGLIGLSVAVRPMAPFSRSEAAEVWLSVHAFAMATGAGAVLIGFLAGVMYLAQSSRLKRKRAGSTLRLPTLETLARLNRRCLIVSTTAVAIGVVAGVVMNLNRWGHVGWTEGGTLLSFLLLLWLIVATCVEFFYAPASQGRKAIYLTLASLGFLVLAFFGVLTSSHGSGETPDAKTPEARTSEAEQRDAIVMTAQLPSSMGQLPSPKGQRPEGQRS</sequence>
<accession>A0ABP9VQW6</accession>
<dbReference type="Pfam" id="PF01578">
    <property type="entry name" value="Cytochrom_C_asm"/>
    <property type="match status" value="1"/>
</dbReference>
<keyword evidence="2 7" id="KW-0812">Transmembrane</keyword>
<keyword evidence="3" id="KW-0201">Cytochrome c-type biogenesis</keyword>
<keyword evidence="5 7" id="KW-0472">Membrane</keyword>
<reference evidence="9 10" key="1">
    <citation type="submission" date="2024-02" db="EMBL/GenBank/DDBJ databases">
        <title>Rhodopirellula caenicola NBRC 110016.</title>
        <authorList>
            <person name="Ichikawa N."/>
            <person name="Katano-Makiyama Y."/>
            <person name="Hidaka K."/>
        </authorList>
    </citation>
    <scope>NUCLEOTIDE SEQUENCE [LARGE SCALE GENOMIC DNA]</scope>
    <source>
        <strain evidence="9 10">NBRC 110016</strain>
    </source>
</reference>
<evidence type="ECO:0000256" key="7">
    <source>
        <dbReference type="SAM" id="Phobius"/>
    </source>
</evidence>
<organism evidence="9 10">
    <name type="scientific">Novipirellula caenicola</name>
    <dbReference type="NCBI Taxonomy" id="1536901"/>
    <lineage>
        <taxon>Bacteria</taxon>
        <taxon>Pseudomonadati</taxon>
        <taxon>Planctomycetota</taxon>
        <taxon>Planctomycetia</taxon>
        <taxon>Pirellulales</taxon>
        <taxon>Pirellulaceae</taxon>
        <taxon>Novipirellula</taxon>
    </lineage>
</organism>
<feature type="transmembrane region" description="Helical" evidence="7">
    <location>
        <begin position="138"/>
        <end position="160"/>
    </location>
</feature>
<dbReference type="RefSeq" id="WP_345684389.1">
    <property type="nucleotide sequence ID" value="NZ_BAABRO010000005.1"/>
</dbReference>
<name>A0ABP9VQW6_9BACT</name>
<feature type="transmembrane region" description="Helical" evidence="7">
    <location>
        <begin position="251"/>
        <end position="270"/>
    </location>
</feature>
<feature type="transmembrane region" description="Helical" evidence="7">
    <location>
        <begin position="37"/>
        <end position="56"/>
    </location>
</feature>
<evidence type="ECO:0000256" key="3">
    <source>
        <dbReference type="ARBA" id="ARBA00022748"/>
    </source>
</evidence>
<feature type="transmembrane region" description="Helical" evidence="7">
    <location>
        <begin position="189"/>
        <end position="209"/>
    </location>
</feature>
<dbReference type="PANTHER" id="PTHR30071:SF1">
    <property type="entry name" value="CYTOCHROME B_B6 PROTEIN-RELATED"/>
    <property type="match status" value="1"/>
</dbReference>
<feature type="transmembrane region" description="Helical" evidence="7">
    <location>
        <begin position="6"/>
        <end position="25"/>
    </location>
</feature>
<feature type="transmembrane region" description="Helical" evidence="7">
    <location>
        <begin position="100"/>
        <end position="118"/>
    </location>
</feature>
<feature type="compositionally biased region" description="Basic and acidic residues" evidence="6">
    <location>
        <begin position="280"/>
        <end position="296"/>
    </location>
</feature>
<dbReference type="InterPro" id="IPR002541">
    <property type="entry name" value="Cyt_c_assembly"/>
</dbReference>
<feature type="transmembrane region" description="Helical" evidence="7">
    <location>
        <begin position="221"/>
        <end position="242"/>
    </location>
</feature>
<protein>
    <recommendedName>
        <fullName evidence="8">Cytochrome c assembly protein domain-containing protein</fullName>
    </recommendedName>
</protein>
<evidence type="ECO:0000256" key="4">
    <source>
        <dbReference type="ARBA" id="ARBA00022989"/>
    </source>
</evidence>
<dbReference type="PANTHER" id="PTHR30071">
    <property type="entry name" value="HEME EXPORTER PROTEIN C"/>
    <property type="match status" value="1"/>
</dbReference>
<evidence type="ECO:0000256" key="6">
    <source>
        <dbReference type="SAM" id="MobiDB-lite"/>
    </source>
</evidence>
<evidence type="ECO:0000313" key="10">
    <source>
        <dbReference type="Proteomes" id="UP001416858"/>
    </source>
</evidence>